<evidence type="ECO:0000313" key="1">
    <source>
        <dbReference type="EMBL" id="CBG39997.1"/>
    </source>
</evidence>
<dbReference type="Proteomes" id="UP000001522">
    <property type="component" value="Chromosome"/>
</dbReference>
<protein>
    <recommendedName>
        <fullName evidence="3">DUF177 domain-containing protein</fullName>
    </recommendedName>
</protein>
<dbReference type="EMBL" id="FN555004">
    <property type="protein sequence ID" value="CBG39997.1"/>
    <property type="molecule type" value="Genomic_DNA"/>
</dbReference>
<keyword evidence="2" id="KW-1185">Reference proteome</keyword>
<dbReference type="HOGENOM" id="CLU_161281_0_0_7"/>
<dbReference type="STRING" id="679897.HMU07400"/>
<organism evidence="1 2">
    <name type="scientific">Helicobacter mustelae (strain ATCC 43772 / CCUG 25715 / CIP 103759 / LMG 18044 / NCTC 12198 / R85-136P)</name>
    <name type="common">Campylobacter mustelae</name>
    <dbReference type="NCBI Taxonomy" id="679897"/>
    <lineage>
        <taxon>Bacteria</taxon>
        <taxon>Pseudomonadati</taxon>
        <taxon>Campylobacterota</taxon>
        <taxon>Epsilonproteobacteria</taxon>
        <taxon>Campylobacterales</taxon>
        <taxon>Helicobacteraceae</taxon>
        <taxon>Helicobacter</taxon>
    </lineage>
</organism>
<reference evidence="1 2" key="1">
    <citation type="journal article" date="2010" name="BMC Genomics">
        <title>Comparative genomics and proteomics of Helicobacter mustelae, an ulcerogenic and carcinogenic gastric pathogen.</title>
        <authorList>
            <person name="O'Toole P.W."/>
            <person name="Snelling W.J."/>
            <person name="Canchaya C."/>
            <person name="Forde B.M."/>
            <person name="Hardie K.R."/>
            <person name="Josenhans C."/>
            <person name="Graham R.L.J."/>
            <person name="McMullan G."/>
            <person name="Parkhill J."/>
            <person name="Belda E."/>
            <person name="Bentley S.D."/>
        </authorList>
    </citation>
    <scope>NUCLEOTIDE SEQUENCE [LARGE SCALE GENOMIC DNA]</scope>
    <source>
        <strain evidence="2">ATCC 43772 / LMG 18044 / NCTC 12198 / 12198</strain>
    </source>
</reference>
<accession>D3UHM5</accession>
<sequence length="116" mass="13535">MKISFRKITSQPKDYVFETLGMHLECEIFRKFENLFCLKGILSGVVKLQCARSGEEFLKPIEQELVLYIADGIWDVQSQSKLESFDVIEFFDGFIDIKAIISDEMELIKSDYHIKE</sequence>
<dbReference type="eggNOG" id="COG1399">
    <property type="taxonomic scope" value="Bacteria"/>
</dbReference>
<dbReference type="KEGG" id="hms:HMU07400"/>
<dbReference type="RefSeq" id="WP_013023075.1">
    <property type="nucleotide sequence ID" value="NC_013949.1"/>
</dbReference>
<dbReference type="AlphaFoldDB" id="D3UHM5"/>
<evidence type="ECO:0008006" key="3">
    <source>
        <dbReference type="Google" id="ProtNLM"/>
    </source>
</evidence>
<gene>
    <name evidence="1" type="ordered locus">HMU07400</name>
</gene>
<name>D3UHM5_HELM1</name>
<evidence type="ECO:0000313" key="2">
    <source>
        <dbReference type="Proteomes" id="UP000001522"/>
    </source>
</evidence>
<proteinExistence type="predicted"/>